<dbReference type="Pfam" id="PF00440">
    <property type="entry name" value="TetR_N"/>
    <property type="match status" value="1"/>
</dbReference>
<dbReference type="InterPro" id="IPR050109">
    <property type="entry name" value="HTH-type_TetR-like_transc_reg"/>
</dbReference>
<reference evidence="4 5" key="1">
    <citation type="submission" date="2024-09" db="EMBL/GenBank/DDBJ databases">
        <authorList>
            <person name="Sun Q."/>
            <person name="Mori K."/>
        </authorList>
    </citation>
    <scope>NUCLEOTIDE SEQUENCE [LARGE SCALE GENOMIC DNA]</scope>
    <source>
        <strain evidence="4 5">TBRC 1432</strain>
    </source>
</reference>
<evidence type="ECO:0000313" key="4">
    <source>
        <dbReference type="EMBL" id="MFC0549166.1"/>
    </source>
</evidence>
<dbReference type="InterPro" id="IPR009057">
    <property type="entry name" value="Homeodomain-like_sf"/>
</dbReference>
<evidence type="ECO:0000313" key="5">
    <source>
        <dbReference type="Proteomes" id="UP001589810"/>
    </source>
</evidence>
<gene>
    <name evidence="4" type="ORF">ACFFH7_47175</name>
</gene>
<feature type="DNA-binding region" description="H-T-H motif" evidence="2">
    <location>
        <begin position="33"/>
        <end position="52"/>
    </location>
</feature>
<keyword evidence="5" id="KW-1185">Reference proteome</keyword>
<dbReference type="RefSeq" id="WP_273940249.1">
    <property type="nucleotide sequence ID" value="NZ_CP097263.1"/>
</dbReference>
<comment type="caution">
    <text evidence="4">The sequence shown here is derived from an EMBL/GenBank/DDBJ whole genome shotgun (WGS) entry which is preliminary data.</text>
</comment>
<dbReference type="PANTHER" id="PTHR30055:SF226">
    <property type="entry name" value="HTH-TYPE TRANSCRIPTIONAL REGULATOR PKSA"/>
    <property type="match status" value="1"/>
</dbReference>
<keyword evidence="1 2" id="KW-0238">DNA-binding</keyword>
<dbReference type="EMBL" id="JBHLUD010000020">
    <property type="protein sequence ID" value="MFC0549166.1"/>
    <property type="molecule type" value="Genomic_DNA"/>
</dbReference>
<dbReference type="Gene3D" id="1.10.357.10">
    <property type="entry name" value="Tetracycline Repressor, domain 2"/>
    <property type="match status" value="1"/>
</dbReference>
<name>A0ABV6NAZ1_9PSEU</name>
<dbReference type="PANTHER" id="PTHR30055">
    <property type="entry name" value="HTH-TYPE TRANSCRIPTIONAL REGULATOR RUTR"/>
    <property type="match status" value="1"/>
</dbReference>
<proteinExistence type="predicted"/>
<dbReference type="Proteomes" id="UP001589810">
    <property type="component" value="Unassembled WGS sequence"/>
</dbReference>
<dbReference type="SUPFAM" id="SSF46689">
    <property type="entry name" value="Homeodomain-like"/>
    <property type="match status" value="1"/>
</dbReference>
<sequence>MQTASGRVNQKTRTRTAIVRAAAELSATGREVTMPEVARAALVSEATAYRYFPDLASLLREAIADQIPSPEEALAGVADSVDPVERIAAATEFLLRHVQARQGVVRAMIAATIVRPEQADARPGMRFGLIDYALAPLAGTLGGRDPQALAQLKNDLAVVVSAEALFSLTDLRGMTAQAAITSLVRTATTLTRAAIG</sequence>
<evidence type="ECO:0000259" key="3">
    <source>
        <dbReference type="PROSITE" id="PS50977"/>
    </source>
</evidence>
<protein>
    <submittedName>
        <fullName evidence="4">TetR/AcrR family transcriptional regulator</fullName>
    </submittedName>
</protein>
<dbReference type="InterPro" id="IPR001647">
    <property type="entry name" value="HTH_TetR"/>
</dbReference>
<organism evidence="4 5">
    <name type="scientific">Kutzneria chonburiensis</name>
    <dbReference type="NCBI Taxonomy" id="1483604"/>
    <lineage>
        <taxon>Bacteria</taxon>
        <taxon>Bacillati</taxon>
        <taxon>Actinomycetota</taxon>
        <taxon>Actinomycetes</taxon>
        <taxon>Pseudonocardiales</taxon>
        <taxon>Pseudonocardiaceae</taxon>
        <taxon>Kutzneria</taxon>
    </lineage>
</organism>
<accession>A0ABV6NAZ1</accession>
<evidence type="ECO:0000256" key="2">
    <source>
        <dbReference type="PROSITE-ProRule" id="PRU00335"/>
    </source>
</evidence>
<evidence type="ECO:0000256" key="1">
    <source>
        <dbReference type="ARBA" id="ARBA00023125"/>
    </source>
</evidence>
<feature type="domain" description="HTH tetR-type" evidence="3">
    <location>
        <begin position="12"/>
        <end position="70"/>
    </location>
</feature>
<dbReference type="PROSITE" id="PS50977">
    <property type="entry name" value="HTH_TETR_2"/>
    <property type="match status" value="1"/>
</dbReference>